<organism evidence="3 4">
    <name type="scientific">Streptomyces indicus</name>
    <dbReference type="NCBI Taxonomy" id="417292"/>
    <lineage>
        <taxon>Bacteria</taxon>
        <taxon>Bacillati</taxon>
        <taxon>Actinomycetota</taxon>
        <taxon>Actinomycetes</taxon>
        <taxon>Kitasatosporales</taxon>
        <taxon>Streptomycetaceae</taxon>
        <taxon>Streptomyces</taxon>
    </lineage>
</organism>
<dbReference type="SUPFAM" id="SSF56219">
    <property type="entry name" value="DNase I-like"/>
    <property type="match status" value="1"/>
</dbReference>
<evidence type="ECO:0000313" key="3">
    <source>
        <dbReference type="EMBL" id="SDK60062.1"/>
    </source>
</evidence>
<accession>A0A1G9D853</accession>
<name>A0A1G9D853_9ACTN</name>
<dbReference type="InterPro" id="IPR051916">
    <property type="entry name" value="GPI-anchor_lipid_remodeler"/>
</dbReference>
<evidence type="ECO:0000313" key="4">
    <source>
        <dbReference type="Proteomes" id="UP000199155"/>
    </source>
</evidence>
<sequence length="326" mass="34424">MSRSVPRGMDPRVRDANPRMWRRGRVTAVASLLLAVLTASLPYAPRGWGNLGSLAQTLLPWTGLGVPVLLGCALLRRSALAAAALMVPALVWCALFAGDLADKRAPGPVDLTVVSHNVSETNTAPERTARALAASGADVVALQEMPRSGEGSRSYRRELADRYPYATVMEGVGLWSRFPLRDVAPVEILPWPRALRATVGTPQGPVAVYVAHLASVRVLPGAGFATRTRDESVAALAAAVRAERLPRVVVAGDLNGAVEDTALEPLTGQLRSAQGEAGAGFGLSWPAAFPAVRIDHILVRGVTARSAWTLPRTGSDHLPVAASLRL</sequence>
<dbReference type="RefSeq" id="WP_093612876.1">
    <property type="nucleotide sequence ID" value="NZ_FNFF01000009.1"/>
</dbReference>
<evidence type="ECO:0000256" key="1">
    <source>
        <dbReference type="SAM" id="Phobius"/>
    </source>
</evidence>
<protein>
    <submittedName>
        <fullName evidence="3">Vancomycin resistance protein VanJ</fullName>
    </submittedName>
</protein>
<feature type="transmembrane region" description="Helical" evidence="1">
    <location>
        <begin position="58"/>
        <end position="75"/>
    </location>
</feature>
<evidence type="ECO:0000259" key="2">
    <source>
        <dbReference type="Pfam" id="PF03372"/>
    </source>
</evidence>
<dbReference type="STRING" id="417292.SAMN05421806_10974"/>
<keyword evidence="1" id="KW-1133">Transmembrane helix</keyword>
<dbReference type="Proteomes" id="UP000199155">
    <property type="component" value="Unassembled WGS sequence"/>
</dbReference>
<dbReference type="OrthoDB" id="4316587at2"/>
<dbReference type="GO" id="GO:0003824">
    <property type="term" value="F:catalytic activity"/>
    <property type="evidence" value="ECO:0007669"/>
    <property type="project" value="InterPro"/>
</dbReference>
<dbReference type="PANTHER" id="PTHR14859:SF15">
    <property type="entry name" value="ENDONUCLEASE_EXONUCLEASE_PHOSPHATASE DOMAIN-CONTAINING PROTEIN"/>
    <property type="match status" value="1"/>
</dbReference>
<dbReference type="Gene3D" id="3.60.10.10">
    <property type="entry name" value="Endonuclease/exonuclease/phosphatase"/>
    <property type="match status" value="1"/>
</dbReference>
<keyword evidence="4" id="KW-1185">Reference proteome</keyword>
<keyword evidence="1" id="KW-0812">Transmembrane</keyword>
<feature type="transmembrane region" description="Helical" evidence="1">
    <location>
        <begin position="80"/>
        <end position="98"/>
    </location>
</feature>
<dbReference type="AlphaFoldDB" id="A0A1G9D853"/>
<keyword evidence="1" id="KW-0472">Membrane</keyword>
<feature type="domain" description="Endonuclease/exonuclease/phosphatase" evidence="2">
    <location>
        <begin position="115"/>
        <end position="317"/>
    </location>
</feature>
<dbReference type="PANTHER" id="PTHR14859">
    <property type="entry name" value="CALCOFLUOR WHITE HYPERSENSITIVE PROTEIN PRECURSOR"/>
    <property type="match status" value="1"/>
</dbReference>
<proteinExistence type="predicted"/>
<dbReference type="GO" id="GO:0006506">
    <property type="term" value="P:GPI anchor biosynthetic process"/>
    <property type="evidence" value="ECO:0007669"/>
    <property type="project" value="TreeGrafter"/>
</dbReference>
<reference evidence="3 4" key="1">
    <citation type="submission" date="2016-10" db="EMBL/GenBank/DDBJ databases">
        <authorList>
            <person name="de Groot N.N."/>
        </authorList>
    </citation>
    <scope>NUCLEOTIDE SEQUENCE [LARGE SCALE GENOMIC DNA]</scope>
    <source>
        <strain evidence="3 4">CGMCC 4.5727</strain>
    </source>
</reference>
<dbReference type="InterPro" id="IPR036691">
    <property type="entry name" value="Endo/exonu/phosph_ase_sf"/>
</dbReference>
<dbReference type="InterPro" id="IPR005135">
    <property type="entry name" value="Endo/exonuclease/phosphatase"/>
</dbReference>
<gene>
    <name evidence="3" type="ORF">SAMN05421806_10974</name>
</gene>
<dbReference type="GO" id="GO:0016020">
    <property type="term" value="C:membrane"/>
    <property type="evidence" value="ECO:0007669"/>
    <property type="project" value="GOC"/>
</dbReference>
<dbReference type="Pfam" id="PF03372">
    <property type="entry name" value="Exo_endo_phos"/>
    <property type="match status" value="1"/>
</dbReference>
<dbReference type="EMBL" id="FNFF01000009">
    <property type="protein sequence ID" value="SDK60062.1"/>
    <property type="molecule type" value="Genomic_DNA"/>
</dbReference>